<dbReference type="Pfam" id="PF14248">
    <property type="entry name" value="DUF4345"/>
    <property type="match status" value="1"/>
</dbReference>
<dbReference type="InterPro" id="IPR025597">
    <property type="entry name" value="DUF4345"/>
</dbReference>
<dbReference type="STRING" id="212667.VFDL14_22060"/>
<keyword evidence="1" id="KW-0472">Membrane</keyword>
<proteinExistence type="predicted"/>
<evidence type="ECO:0000313" key="3">
    <source>
        <dbReference type="Proteomes" id="UP000027219"/>
    </source>
</evidence>
<dbReference type="OrthoDB" id="5878833at2"/>
<dbReference type="AlphaFoldDB" id="A0A066UX44"/>
<evidence type="ECO:0000256" key="1">
    <source>
        <dbReference type="SAM" id="Phobius"/>
    </source>
</evidence>
<dbReference type="RefSeq" id="WP_032550677.1">
    <property type="nucleotide sequence ID" value="NZ_JFFR01000013.1"/>
</dbReference>
<evidence type="ECO:0000313" key="2">
    <source>
        <dbReference type="EMBL" id="KDN28813.1"/>
    </source>
</evidence>
<comment type="caution">
    <text evidence="2">The sequence shown here is derived from an EMBL/GenBank/DDBJ whole genome shotgun (WGS) entry which is preliminary data.</text>
</comment>
<feature type="transmembrane region" description="Helical" evidence="1">
    <location>
        <begin position="97"/>
        <end position="117"/>
    </location>
</feature>
<feature type="transmembrane region" description="Helical" evidence="1">
    <location>
        <begin position="45"/>
        <end position="63"/>
    </location>
</feature>
<feature type="transmembrane region" description="Helical" evidence="1">
    <location>
        <begin position="70"/>
        <end position="91"/>
    </location>
</feature>
<keyword evidence="1" id="KW-0812">Transmembrane</keyword>
<sequence>MKKENVFLLIASLGVIPVAFTYGVFQNVFFGIEVNSTEVANIFRATMGLYIAMGTFWLVAAFNDKYTVSALHSVIVFMSGLAIARFVSMAVDGTPNAILVGYAVIEALIAIAGCSTLKRVSRETSQRQTKVGVYS</sequence>
<name>A0A066UX44_9VIBR</name>
<accession>A0A066UX44</accession>
<gene>
    <name evidence="2" type="ORF">VFDL14_22060</name>
</gene>
<organism evidence="2 3">
    <name type="scientific">Vibrio fortis</name>
    <dbReference type="NCBI Taxonomy" id="212667"/>
    <lineage>
        <taxon>Bacteria</taxon>
        <taxon>Pseudomonadati</taxon>
        <taxon>Pseudomonadota</taxon>
        <taxon>Gammaproteobacteria</taxon>
        <taxon>Vibrionales</taxon>
        <taxon>Vibrionaceae</taxon>
        <taxon>Vibrio</taxon>
    </lineage>
</organism>
<keyword evidence="3" id="KW-1185">Reference proteome</keyword>
<protein>
    <submittedName>
        <fullName evidence="2">Membrane protein</fullName>
    </submittedName>
</protein>
<dbReference type="Proteomes" id="UP000027219">
    <property type="component" value="Unassembled WGS sequence"/>
</dbReference>
<reference evidence="2 3" key="1">
    <citation type="submission" date="2014-02" db="EMBL/GenBank/DDBJ databases">
        <title>Vibrio fortis Dalian14 Genome Sequencing.</title>
        <authorList>
            <person name="Wang Y."/>
            <person name="Song L."/>
            <person name="Liu G."/>
            <person name="Ding J."/>
        </authorList>
    </citation>
    <scope>NUCLEOTIDE SEQUENCE [LARGE SCALE GENOMIC DNA]</scope>
    <source>
        <strain evidence="2 3">Dalian14</strain>
    </source>
</reference>
<keyword evidence="1" id="KW-1133">Transmembrane helix</keyword>
<dbReference type="EMBL" id="JFFR01000013">
    <property type="protein sequence ID" value="KDN28813.1"/>
    <property type="molecule type" value="Genomic_DNA"/>
</dbReference>